<evidence type="ECO:0000313" key="3">
    <source>
        <dbReference type="Proteomes" id="UP000515871"/>
    </source>
</evidence>
<dbReference type="Pfam" id="PF06314">
    <property type="entry name" value="ADC"/>
    <property type="match status" value="1"/>
</dbReference>
<dbReference type="Proteomes" id="UP000515871">
    <property type="component" value="Chromosome"/>
</dbReference>
<gene>
    <name evidence="2" type="ORF">H9L21_13935</name>
    <name evidence="1" type="ORF">IBG24_06630</name>
</gene>
<dbReference type="InterPro" id="IPR023375">
    <property type="entry name" value="ADC_dom_sf"/>
</dbReference>
<dbReference type="SUPFAM" id="SSF160104">
    <property type="entry name" value="Acetoacetate decarboxylase-like"/>
    <property type="match status" value="1"/>
</dbReference>
<organism evidence="1 4">
    <name type="scientific">Aeromicrobium senzhongii</name>
    <dbReference type="NCBI Taxonomy" id="2663859"/>
    <lineage>
        <taxon>Bacteria</taxon>
        <taxon>Bacillati</taxon>
        <taxon>Actinomycetota</taxon>
        <taxon>Actinomycetes</taxon>
        <taxon>Propionibacteriales</taxon>
        <taxon>Nocardioidaceae</taxon>
        <taxon>Aeromicrobium</taxon>
    </lineage>
</organism>
<dbReference type="Gene3D" id="2.40.400.10">
    <property type="entry name" value="Acetoacetate decarboxylase-like"/>
    <property type="match status" value="1"/>
</dbReference>
<sequence>MTSFPSEPWDLYGHGLVTVGLLPAQGLSAPPGTRLVTIRGRAIVGAVLLQYTAPSPLTYHELMAAVLVRRGLRLFVHIPDIWVDSPASRAGGRALWAIPKELADFEDHGLRAVGIASARLRRIRGTLKTPAGFRVAQERDGRALVTPVRGSAAVSPARVGWTFEAAGPLAQLADLRPLAHLVIRRFHLVFGPADR</sequence>
<dbReference type="AlphaFoldDB" id="A0A8I0JZH1"/>
<keyword evidence="3" id="KW-1185">Reference proteome</keyword>
<dbReference type="RefSeq" id="WP_187411583.1">
    <property type="nucleotide sequence ID" value="NZ_CP060587.1"/>
</dbReference>
<dbReference type="Proteomes" id="UP000620591">
    <property type="component" value="Unassembled WGS sequence"/>
</dbReference>
<name>A0A8I0JZH1_9ACTN</name>
<evidence type="ECO:0000313" key="1">
    <source>
        <dbReference type="EMBL" id="MBC9225982.1"/>
    </source>
</evidence>
<dbReference type="EMBL" id="JACTVM010000002">
    <property type="protein sequence ID" value="MBC9225982.1"/>
    <property type="molecule type" value="Genomic_DNA"/>
</dbReference>
<dbReference type="GO" id="GO:0016829">
    <property type="term" value="F:lyase activity"/>
    <property type="evidence" value="ECO:0007669"/>
    <property type="project" value="InterPro"/>
</dbReference>
<dbReference type="EMBL" id="CP060587">
    <property type="protein sequence ID" value="QNL94166.1"/>
    <property type="molecule type" value="Genomic_DNA"/>
</dbReference>
<protein>
    <submittedName>
        <fullName evidence="1">Acetoacetate decarboxylase family protein</fullName>
    </submittedName>
</protein>
<accession>A0A8I0JZH1</accession>
<proteinExistence type="predicted"/>
<evidence type="ECO:0000313" key="4">
    <source>
        <dbReference type="Proteomes" id="UP000620591"/>
    </source>
</evidence>
<reference evidence="1" key="1">
    <citation type="submission" date="2020-09" db="EMBL/GenBank/DDBJ databases">
        <title>Novel species in genus Aeromicrobium.</title>
        <authorList>
            <person name="Zhang G."/>
        </authorList>
    </citation>
    <scope>NUCLEOTIDE SEQUENCE</scope>
    <source>
        <strain evidence="3">zg-629</strain>
        <strain evidence="2">Zg-629</strain>
        <strain evidence="1">Zg-636</strain>
    </source>
</reference>
<dbReference type="InterPro" id="IPR010451">
    <property type="entry name" value="Acetoacetate_decarboxylase"/>
</dbReference>
<evidence type="ECO:0000313" key="2">
    <source>
        <dbReference type="EMBL" id="QNL94166.1"/>
    </source>
</evidence>